<name>A0ABM8EM18_9BACT</name>
<proteinExistence type="predicted"/>
<dbReference type="RefSeq" id="WP_281999728.1">
    <property type="nucleotide sequence ID" value="NZ_AP027151.1"/>
</dbReference>
<keyword evidence="1" id="KW-0812">Transmembrane</keyword>
<keyword evidence="1" id="KW-1133">Transmembrane helix</keyword>
<evidence type="ECO:0000313" key="2">
    <source>
        <dbReference type="EMBL" id="BDV43601.1"/>
    </source>
</evidence>
<reference evidence="2 3" key="1">
    <citation type="submission" date="2022-12" db="EMBL/GenBank/DDBJ databases">
        <title>Polyphasic characterization of Geotalea uranireducens NIT-SL11 newly isolated from a complex of sewage sludge and microbially reduced graphene oxide.</title>
        <authorList>
            <person name="Xie L."/>
            <person name="Yoshida N."/>
            <person name="Meng L."/>
        </authorList>
    </citation>
    <scope>NUCLEOTIDE SEQUENCE [LARGE SCALE GENOMIC DNA]</scope>
    <source>
        <strain evidence="2 3">NIT-SL11</strain>
    </source>
</reference>
<keyword evidence="3" id="KW-1185">Reference proteome</keyword>
<feature type="transmembrane region" description="Helical" evidence="1">
    <location>
        <begin position="70"/>
        <end position="88"/>
    </location>
</feature>
<sequence>MTAREEHPVWGVYDLYRTAKLNVKYYTCKLSRVESANFYMEVVLLITAPSSAIAGLWFWETPMGQQMWKYLGIASAIIAVIKPALSLTKKIKKYEEVLSGYKGLEHDLFEIKELIAQKQKYDKEMQNDLKKAIKRKGILVNKEPGEKIDKKLIACCQREVDTELPAEKFYIPED</sequence>
<protein>
    <recommendedName>
        <fullName evidence="4">SMODS and SLOG-associating 2TM effector domain-containing protein</fullName>
    </recommendedName>
</protein>
<evidence type="ECO:0008006" key="4">
    <source>
        <dbReference type="Google" id="ProtNLM"/>
    </source>
</evidence>
<dbReference type="EMBL" id="AP027151">
    <property type="protein sequence ID" value="BDV43601.1"/>
    <property type="molecule type" value="Genomic_DNA"/>
</dbReference>
<evidence type="ECO:0000256" key="1">
    <source>
        <dbReference type="SAM" id="Phobius"/>
    </source>
</evidence>
<accession>A0ABM8EM18</accession>
<dbReference type="Proteomes" id="UP001317705">
    <property type="component" value="Chromosome"/>
</dbReference>
<keyword evidence="1" id="KW-0472">Membrane</keyword>
<evidence type="ECO:0000313" key="3">
    <source>
        <dbReference type="Proteomes" id="UP001317705"/>
    </source>
</evidence>
<gene>
    <name evidence="2" type="ORF">GURASL_25240</name>
</gene>
<organism evidence="2 3">
    <name type="scientific">Geotalea uraniireducens</name>
    <dbReference type="NCBI Taxonomy" id="351604"/>
    <lineage>
        <taxon>Bacteria</taxon>
        <taxon>Pseudomonadati</taxon>
        <taxon>Thermodesulfobacteriota</taxon>
        <taxon>Desulfuromonadia</taxon>
        <taxon>Geobacterales</taxon>
        <taxon>Geobacteraceae</taxon>
        <taxon>Geotalea</taxon>
    </lineage>
</organism>
<feature type="transmembrane region" description="Helical" evidence="1">
    <location>
        <begin position="38"/>
        <end position="58"/>
    </location>
</feature>